<dbReference type="PROSITE" id="PS51128">
    <property type="entry name" value="ZF_DKSA_2"/>
    <property type="match status" value="1"/>
</dbReference>
<organism evidence="6 7">
    <name type="scientific">Serinibacter arcticus</name>
    <dbReference type="NCBI Taxonomy" id="1655435"/>
    <lineage>
        <taxon>Bacteria</taxon>
        <taxon>Bacillati</taxon>
        <taxon>Actinomycetota</taxon>
        <taxon>Actinomycetes</taxon>
        <taxon>Micrococcales</taxon>
        <taxon>Beutenbergiaceae</taxon>
        <taxon>Serinibacter</taxon>
    </lineage>
</organism>
<evidence type="ECO:0000256" key="2">
    <source>
        <dbReference type="ARBA" id="ARBA00022771"/>
    </source>
</evidence>
<keyword evidence="1" id="KW-0479">Metal-binding</keyword>
<dbReference type="EMBL" id="RHPJ01000003">
    <property type="protein sequence ID" value="TGO04434.1"/>
    <property type="molecule type" value="Genomic_DNA"/>
</dbReference>
<gene>
    <name evidence="6" type="ORF">SERN_2027</name>
</gene>
<dbReference type="AlphaFoldDB" id="A0A4Z1DXS9"/>
<feature type="zinc finger region" description="dksA C4-type" evidence="4">
    <location>
        <begin position="100"/>
        <end position="124"/>
    </location>
</feature>
<evidence type="ECO:0000313" key="6">
    <source>
        <dbReference type="EMBL" id="TGO04434.1"/>
    </source>
</evidence>
<evidence type="ECO:0000256" key="4">
    <source>
        <dbReference type="PROSITE-ProRule" id="PRU00510"/>
    </source>
</evidence>
<dbReference type="InterPro" id="IPR037187">
    <property type="entry name" value="DnaK_N"/>
</dbReference>
<reference evidence="6 7" key="1">
    <citation type="submission" date="2018-11" db="EMBL/GenBank/DDBJ databases">
        <title>Complete genome sequencing of the Actinobacteria Serinibacter sp. K3-2.</title>
        <authorList>
            <person name="Rakitin A.L."/>
            <person name="Beletsky A.V."/>
            <person name="Mardanov A.V."/>
            <person name="Ravin N.V."/>
            <person name="Gromova A.S."/>
            <person name="Filippova S.N."/>
            <person name="Gal'Chenko V.F."/>
        </authorList>
    </citation>
    <scope>NUCLEOTIDE SEQUENCE [LARGE SCALE GENOMIC DNA]</scope>
    <source>
        <strain evidence="6 7">K3-2</strain>
    </source>
</reference>
<sequence length="125" mass="13453">MIDEVRHDDDHAVDAVGAGRARLLALRDGVVSRLHALGVSRDDVVRAAQGSNLDDEHDPEGATIAFEREQLRALTTQAAARLVEIDDALARLEDGSYGTCDVCGEPIGEARLEARPTASRCIRHA</sequence>
<dbReference type="SUPFAM" id="SSF109635">
    <property type="entry name" value="DnaK suppressor protein DksA, alpha-hairpin domain"/>
    <property type="match status" value="1"/>
</dbReference>
<protein>
    <submittedName>
        <fullName evidence="6">DnaK suppressor protein</fullName>
    </submittedName>
</protein>
<feature type="domain" description="Zinc finger DksA/TraR C4-type" evidence="5">
    <location>
        <begin position="95"/>
        <end position="122"/>
    </location>
</feature>
<comment type="caution">
    <text evidence="6">The sequence shown here is derived from an EMBL/GenBank/DDBJ whole genome shotgun (WGS) entry which is preliminary data.</text>
</comment>
<proteinExistence type="predicted"/>
<dbReference type="Pfam" id="PF01258">
    <property type="entry name" value="zf-dskA_traR"/>
    <property type="match status" value="1"/>
</dbReference>
<accession>A0A4Z1DXS9</accession>
<name>A0A4Z1DXS9_9MICO</name>
<dbReference type="InterPro" id="IPR000962">
    <property type="entry name" value="Znf_DskA_TraR"/>
</dbReference>
<dbReference type="PANTHER" id="PTHR33823:SF4">
    <property type="entry name" value="GENERAL STRESS PROTEIN 16O"/>
    <property type="match status" value="1"/>
</dbReference>
<keyword evidence="7" id="KW-1185">Reference proteome</keyword>
<keyword evidence="2" id="KW-0863">Zinc-finger</keyword>
<dbReference type="SUPFAM" id="SSF57716">
    <property type="entry name" value="Glucocorticoid receptor-like (DNA-binding domain)"/>
    <property type="match status" value="1"/>
</dbReference>
<dbReference type="Gene3D" id="1.20.120.910">
    <property type="entry name" value="DksA, coiled-coil domain"/>
    <property type="match status" value="1"/>
</dbReference>
<dbReference type="RefSeq" id="WP_233251610.1">
    <property type="nucleotide sequence ID" value="NZ_RHPJ01000003.1"/>
</dbReference>
<evidence type="ECO:0000313" key="7">
    <source>
        <dbReference type="Proteomes" id="UP000297318"/>
    </source>
</evidence>
<evidence type="ECO:0000256" key="3">
    <source>
        <dbReference type="ARBA" id="ARBA00022833"/>
    </source>
</evidence>
<dbReference type="Proteomes" id="UP000297318">
    <property type="component" value="Unassembled WGS sequence"/>
</dbReference>
<keyword evidence="3" id="KW-0862">Zinc</keyword>
<dbReference type="GO" id="GO:0008270">
    <property type="term" value="F:zinc ion binding"/>
    <property type="evidence" value="ECO:0007669"/>
    <property type="project" value="UniProtKB-KW"/>
</dbReference>
<evidence type="ECO:0000259" key="5">
    <source>
        <dbReference type="Pfam" id="PF01258"/>
    </source>
</evidence>
<dbReference type="PANTHER" id="PTHR33823">
    <property type="entry name" value="RNA POLYMERASE-BINDING TRANSCRIPTION FACTOR DKSA-RELATED"/>
    <property type="match status" value="1"/>
</dbReference>
<evidence type="ECO:0000256" key="1">
    <source>
        <dbReference type="ARBA" id="ARBA00022723"/>
    </source>
</evidence>